<dbReference type="RefSeq" id="XP_025428742.1">
    <property type="nucleotide sequence ID" value="XM_025570461.1"/>
</dbReference>
<evidence type="ECO:0000313" key="2">
    <source>
        <dbReference type="Proteomes" id="UP000248349"/>
    </source>
</evidence>
<gene>
    <name evidence="1" type="ORF">BP01DRAFT_128684</name>
</gene>
<dbReference type="GeneID" id="37071689"/>
<dbReference type="Proteomes" id="UP000248349">
    <property type="component" value="Unassembled WGS sequence"/>
</dbReference>
<keyword evidence="2" id="KW-1185">Reference proteome</keyword>
<reference evidence="1 2" key="1">
    <citation type="submission" date="2016-12" db="EMBL/GenBank/DDBJ databases">
        <title>The genomes of Aspergillus section Nigri reveals drivers in fungal speciation.</title>
        <authorList>
            <consortium name="DOE Joint Genome Institute"/>
            <person name="Vesth T.C."/>
            <person name="Nybo J."/>
            <person name="Theobald S."/>
            <person name="Brandl J."/>
            <person name="Frisvad J.C."/>
            <person name="Nielsen K.F."/>
            <person name="Lyhne E.K."/>
            <person name="Kogle M.E."/>
            <person name="Kuo A."/>
            <person name="Riley R."/>
            <person name="Clum A."/>
            <person name="Nolan M."/>
            <person name="Lipzen A."/>
            <person name="Salamov A."/>
            <person name="Henrissat B."/>
            <person name="Wiebenga A."/>
            <person name="De Vries R.P."/>
            <person name="Grigoriev I.V."/>
            <person name="Mortensen U.H."/>
            <person name="Andersen M.R."/>
            <person name="Baker S.E."/>
        </authorList>
    </citation>
    <scope>NUCLEOTIDE SEQUENCE [LARGE SCALE GENOMIC DNA]</scope>
    <source>
        <strain evidence="1 2">JOP 1030-1</strain>
    </source>
</reference>
<accession>A0A318ZGJ4</accession>
<dbReference type="AlphaFoldDB" id="A0A318ZGJ4"/>
<name>A0A318ZGJ4_9EURO</name>
<dbReference type="EMBL" id="KZ821249">
    <property type="protein sequence ID" value="PYH42760.1"/>
    <property type="molecule type" value="Genomic_DNA"/>
</dbReference>
<proteinExistence type="predicted"/>
<evidence type="ECO:0000313" key="1">
    <source>
        <dbReference type="EMBL" id="PYH42760.1"/>
    </source>
</evidence>
<protein>
    <submittedName>
        <fullName evidence="1">Uncharacterized protein</fullName>
    </submittedName>
</protein>
<organism evidence="1 2">
    <name type="scientific">Aspergillus saccharolyticus JOP 1030-1</name>
    <dbReference type="NCBI Taxonomy" id="1450539"/>
    <lineage>
        <taxon>Eukaryota</taxon>
        <taxon>Fungi</taxon>
        <taxon>Dikarya</taxon>
        <taxon>Ascomycota</taxon>
        <taxon>Pezizomycotina</taxon>
        <taxon>Eurotiomycetes</taxon>
        <taxon>Eurotiomycetidae</taxon>
        <taxon>Eurotiales</taxon>
        <taxon>Aspergillaceae</taxon>
        <taxon>Aspergillus</taxon>
        <taxon>Aspergillus subgen. Circumdati</taxon>
    </lineage>
</organism>
<sequence length="155" mass="17319">MQRLSTTFFPVCTMDCSVLYISCQIRLYSTLQPHFCLPPLKPNHFQPRIDNTPTISVIRVIKTTCTTGQGRAVLRIPTRETPRIAFSHPLHKPQRVRPNSDGIRNATAALQTVHQSIGNPKSLSQPVLPARDPSWLSAKPFSQSRRGSACFANLD</sequence>